<keyword evidence="4" id="KW-1185">Reference proteome</keyword>
<dbReference type="RefSeq" id="XP_005767042.1">
    <property type="nucleotide sequence ID" value="XM_005766985.1"/>
</dbReference>
<dbReference type="AlphaFoldDB" id="A0A0D3ITM8"/>
<feature type="domain" description="SET" evidence="2">
    <location>
        <begin position="67"/>
        <end position="230"/>
    </location>
</feature>
<dbReference type="KEGG" id="ehx:EMIHUDRAFT_96318"/>
<dbReference type="OMA" id="AMANWCT"/>
<dbReference type="HOGENOM" id="CLU_1149024_0_0_1"/>
<dbReference type="eggNOG" id="ENOG502SB3B">
    <property type="taxonomic scope" value="Eukaryota"/>
</dbReference>
<sequence>MPPPPPNPPPPSPPSSSSPPLQSQLHPFLSRYLLQVLLAAQLRERRPRGWLAPGLLEVRPSLVAGAGRGCFAATALPSGTVLGAYPGRLRSAAEYATKLRVVGPHVAEYCWRIGDVAALDPTDGEGRLYEARGTLTHQGSPLLSAPSAQHSMDALSVRWQAPGVPLIEGMPESLRTGAMANWCTPTTLALLNEPGPGGDVNVGVAVEGADVVFSAERDVRRGEELYLDYGQDYDRSGYGGGA</sequence>
<dbReference type="GeneID" id="17260898"/>
<dbReference type="Proteomes" id="UP000013827">
    <property type="component" value="Unassembled WGS sequence"/>
</dbReference>
<dbReference type="Pfam" id="PF00856">
    <property type="entry name" value="SET"/>
    <property type="match status" value="1"/>
</dbReference>
<dbReference type="EnsemblProtists" id="EOD14613">
    <property type="protein sequence ID" value="EOD14613"/>
    <property type="gene ID" value="EMIHUDRAFT_96318"/>
</dbReference>
<reference evidence="3" key="2">
    <citation type="submission" date="2024-10" db="UniProtKB">
        <authorList>
            <consortium name="EnsemblProtists"/>
        </authorList>
    </citation>
    <scope>IDENTIFICATION</scope>
</reference>
<evidence type="ECO:0000313" key="4">
    <source>
        <dbReference type="Proteomes" id="UP000013827"/>
    </source>
</evidence>
<feature type="region of interest" description="Disordered" evidence="1">
    <location>
        <begin position="1"/>
        <end position="22"/>
    </location>
</feature>
<dbReference type="InterPro" id="IPR046341">
    <property type="entry name" value="SET_dom_sf"/>
</dbReference>
<protein>
    <recommendedName>
        <fullName evidence="2">SET domain-containing protein</fullName>
    </recommendedName>
</protein>
<evidence type="ECO:0000256" key="1">
    <source>
        <dbReference type="SAM" id="MobiDB-lite"/>
    </source>
</evidence>
<feature type="compositionally biased region" description="Pro residues" evidence="1">
    <location>
        <begin position="1"/>
        <end position="17"/>
    </location>
</feature>
<dbReference type="Gene3D" id="2.170.270.10">
    <property type="entry name" value="SET domain"/>
    <property type="match status" value="1"/>
</dbReference>
<proteinExistence type="predicted"/>
<dbReference type="PaxDb" id="2903-EOD14613"/>
<name>A0A0D3ITM8_EMIH1</name>
<dbReference type="SUPFAM" id="SSF82199">
    <property type="entry name" value="SET domain"/>
    <property type="match status" value="1"/>
</dbReference>
<reference evidence="4" key="1">
    <citation type="journal article" date="2013" name="Nature">
        <title>Pan genome of the phytoplankton Emiliania underpins its global distribution.</title>
        <authorList>
            <person name="Read B.A."/>
            <person name="Kegel J."/>
            <person name="Klute M.J."/>
            <person name="Kuo A."/>
            <person name="Lefebvre S.C."/>
            <person name="Maumus F."/>
            <person name="Mayer C."/>
            <person name="Miller J."/>
            <person name="Monier A."/>
            <person name="Salamov A."/>
            <person name="Young J."/>
            <person name="Aguilar M."/>
            <person name="Claverie J.M."/>
            <person name="Frickenhaus S."/>
            <person name="Gonzalez K."/>
            <person name="Herman E.K."/>
            <person name="Lin Y.C."/>
            <person name="Napier J."/>
            <person name="Ogata H."/>
            <person name="Sarno A.F."/>
            <person name="Shmutz J."/>
            <person name="Schroeder D."/>
            <person name="de Vargas C."/>
            <person name="Verret F."/>
            <person name="von Dassow P."/>
            <person name="Valentin K."/>
            <person name="Van de Peer Y."/>
            <person name="Wheeler G."/>
            <person name="Dacks J.B."/>
            <person name="Delwiche C.F."/>
            <person name="Dyhrman S.T."/>
            <person name="Glockner G."/>
            <person name="John U."/>
            <person name="Richards T."/>
            <person name="Worden A.Z."/>
            <person name="Zhang X."/>
            <person name="Grigoriev I.V."/>
            <person name="Allen A.E."/>
            <person name="Bidle K."/>
            <person name="Borodovsky M."/>
            <person name="Bowler C."/>
            <person name="Brownlee C."/>
            <person name="Cock J.M."/>
            <person name="Elias M."/>
            <person name="Gladyshev V.N."/>
            <person name="Groth M."/>
            <person name="Guda C."/>
            <person name="Hadaegh A."/>
            <person name="Iglesias-Rodriguez M.D."/>
            <person name="Jenkins J."/>
            <person name="Jones B.M."/>
            <person name="Lawson T."/>
            <person name="Leese F."/>
            <person name="Lindquist E."/>
            <person name="Lobanov A."/>
            <person name="Lomsadze A."/>
            <person name="Malik S.B."/>
            <person name="Marsh M.E."/>
            <person name="Mackinder L."/>
            <person name="Mock T."/>
            <person name="Mueller-Roeber B."/>
            <person name="Pagarete A."/>
            <person name="Parker M."/>
            <person name="Probert I."/>
            <person name="Quesneville H."/>
            <person name="Raines C."/>
            <person name="Rensing S.A."/>
            <person name="Riano-Pachon D.M."/>
            <person name="Richier S."/>
            <person name="Rokitta S."/>
            <person name="Shiraiwa Y."/>
            <person name="Soanes D.M."/>
            <person name="van der Giezen M."/>
            <person name="Wahlund T.M."/>
            <person name="Williams B."/>
            <person name="Wilson W."/>
            <person name="Wolfe G."/>
            <person name="Wurch L.L."/>
        </authorList>
    </citation>
    <scope>NUCLEOTIDE SEQUENCE</scope>
</reference>
<dbReference type="InterPro" id="IPR001214">
    <property type="entry name" value="SET_dom"/>
</dbReference>
<accession>A0A0D3ITM8</accession>
<evidence type="ECO:0000313" key="3">
    <source>
        <dbReference type="EnsemblProtists" id="EOD14613"/>
    </source>
</evidence>
<organism evidence="3 4">
    <name type="scientific">Emiliania huxleyi (strain CCMP1516)</name>
    <dbReference type="NCBI Taxonomy" id="280463"/>
    <lineage>
        <taxon>Eukaryota</taxon>
        <taxon>Haptista</taxon>
        <taxon>Haptophyta</taxon>
        <taxon>Prymnesiophyceae</taxon>
        <taxon>Isochrysidales</taxon>
        <taxon>Noelaerhabdaceae</taxon>
        <taxon>Emiliania</taxon>
    </lineage>
</organism>
<evidence type="ECO:0000259" key="2">
    <source>
        <dbReference type="Pfam" id="PF00856"/>
    </source>
</evidence>